<evidence type="ECO:0000313" key="2">
    <source>
        <dbReference type="EMBL" id="TDP86430.1"/>
    </source>
</evidence>
<feature type="chain" id="PRO_5020982087" description="Tat pathway signal sequence domain protein" evidence="1">
    <location>
        <begin position="25"/>
        <end position="143"/>
    </location>
</feature>
<dbReference type="OrthoDB" id="7707524at2"/>
<accession>A0A4R6RJ11</accession>
<evidence type="ECO:0000313" key="3">
    <source>
        <dbReference type="Proteomes" id="UP000294547"/>
    </source>
</evidence>
<dbReference type="EMBL" id="SNXY01000006">
    <property type="protein sequence ID" value="TDP86430.1"/>
    <property type="molecule type" value="Genomic_DNA"/>
</dbReference>
<name>A0A4R6RJ11_9HYPH</name>
<keyword evidence="3" id="KW-1185">Reference proteome</keyword>
<comment type="caution">
    <text evidence="2">The sequence shown here is derived from an EMBL/GenBank/DDBJ whole genome shotgun (WGS) entry which is preliminary data.</text>
</comment>
<evidence type="ECO:0008006" key="4">
    <source>
        <dbReference type="Google" id="ProtNLM"/>
    </source>
</evidence>
<keyword evidence="1" id="KW-0732">Signal</keyword>
<gene>
    <name evidence="2" type="ORF">EDD54_0304</name>
</gene>
<sequence length="143" mass="14426">MPSRPRRIAVFAAASLLSATAARAEPAATPIAVELNKLDAADADCRATMLVTNGTDLRLDSLKLELVVFDANGVAGRRLAAEFGPLSKGKTVVKAFPVAGIGCAAISRVLLNGVLACGGASPTVDGCVDLVAVASRASAPLVK</sequence>
<dbReference type="Proteomes" id="UP000294547">
    <property type="component" value="Unassembled WGS sequence"/>
</dbReference>
<evidence type="ECO:0000256" key="1">
    <source>
        <dbReference type="SAM" id="SignalP"/>
    </source>
</evidence>
<feature type="signal peptide" evidence="1">
    <location>
        <begin position="1"/>
        <end position="24"/>
    </location>
</feature>
<dbReference type="RefSeq" id="WP_126537235.1">
    <property type="nucleotide sequence ID" value="NZ_BSPM01000008.1"/>
</dbReference>
<organism evidence="2 3">
    <name type="scientific">Oharaeibacter diazotrophicus</name>
    <dbReference type="NCBI Taxonomy" id="1920512"/>
    <lineage>
        <taxon>Bacteria</taxon>
        <taxon>Pseudomonadati</taxon>
        <taxon>Pseudomonadota</taxon>
        <taxon>Alphaproteobacteria</taxon>
        <taxon>Hyphomicrobiales</taxon>
        <taxon>Pleomorphomonadaceae</taxon>
        <taxon>Oharaeibacter</taxon>
    </lineage>
</organism>
<reference evidence="2 3" key="1">
    <citation type="submission" date="2019-03" db="EMBL/GenBank/DDBJ databases">
        <title>Genomic Encyclopedia of Type Strains, Phase IV (KMG-IV): sequencing the most valuable type-strain genomes for metagenomic binning, comparative biology and taxonomic classification.</title>
        <authorList>
            <person name="Goeker M."/>
        </authorList>
    </citation>
    <scope>NUCLEOTIDE SEQUENCE [LARGE SCALE GENOMIC DNA]</scope>
    <source>
        <strain evidence="2 3">DSM 102969</strain>
    </source>
</reference>
<protein>
    <recommendedName>
        <fullName evidence="4">Tat pathway signal sequence domain protein</fullName>
    </recommendedName>
</protein>
<dbReference type="AlphaFoldDB" id="A0A4R6RJ11"/>
<proteinExistence type="predicted"/>